<feature type="domain" description="AMP-dependent synthetase/ligase" evidence="8">
    <location>
        <begin position="49"/>
        <end position="444"/>
    </location>
</feature>
<evidence type="ECO:0000259" key="9">
    <source>
        <dbReference type="Pfam" id="PF13193"/>
    </source>
</evidence>
<comment type="pathway">
    <text evidence="2">Lipid metabolism; fatty acid beta-oxidation.</text>
</comment>
<dbReference type="Gene3D" id="3.30.300.30">
    <property type="match status" value="1"/>
</dbReference>
<dbReference type="Pfam" id="PF13193">
    <property type="entry name" value="AMP-binding_C"/>
    <property type="match status" value="1"/>
</dbReference>
<dbReference type="InterPro" id="IPR050237">
    <property type="entry name" value="ATP-dep_AMP-bd_enzyme"/>
</dbReference>
<dbReference type="GO" id="GO:0016020">
    <property type="term" value="C:membrane"/>
    <property type="evidence" value="ECO:0007669"/>
    <property type="project" value="UniProtKB-SubCell"/>
</dbReference>
<dbReference type="Gene3D" id="2.30.38.10">
    <property type="entry name" value="Luciferase, Domain 3"/>
    <property type="match status" value="1"/>
</dbReference>
<gene>
    <name evidence="10" type="primary">fadD2</name>
    <name evidence="10" type="ORF">PhaeoP88_02545</name>
</gene>
<dbReference type="InterPro" id="IPR025110">
    <property type="entry name" value="AMP-bd_C"/>
</dbReference>
<feature type="domain" description="AMP-binding enzyme C-terminal" evidence="9">
    <location>
        <begin position="494"/>
        <end position="568"/>
    </location>
</feature>
<dbReference type="InterPro" id="IPR045851">
    <property type="entry name" value="AMP-bd_C_sf"/>
</dbReference>
<evidence type="ECO:0000256" key="6">
    <source>
        <dbReference type="ARBA" id="ARBA00039545"/>
    </source>
</evidence>
<evidence type="ECO:0000256" key="7">
    <source>
        <dbReference type="ARBA" id="ARBA00042773"/>
    </source>
</evidence>
<sequence>MQQPEATVENTQKIDGNNRFWAEHYAPDIRGYDHQTRRYQRVSDILDTAVRNTPERVGFSLVLPSGHCLDKTYAEIGRASDAIACYLREDLGLFPGDVAAIQLPNSIHYPVILFGAMKAGLKVTNLNPLYTPREIVHQLQDSGAKVLFGFNLFADRLQTALKDTAVEQVVIAALWEFFPQAASDALRHTITDVAKLVPEYSFDHVPFEDALAQGMAHGEIYYDLSQIDPGSAAFLQYTGGTTGVSKGAELTHDNVTHVLEMLNACVHGAMQKTDHGQMSILTVIPYYHIFALIVNLMHFTAASGRNVLIPNPNPIANLKPAFDNYDIDWLTGVDTLFSGLMAQDWFQQTPPQIGLAIGGGTSLRPDTARRWSEQIGPIVEGYGMTETTCMIALSPLDGSDKPGTAGQPVPGLDIKITRSDGAPVGIDEAGELHVRGPNIATAYLNRPDASAETFADGWMATGDIVTMDAEGHLAIVDRKKDMILVSGFNVYPNELEAVIQSMPGVAEVAVVGEAHPTRGESPAAFVKRADPAVTEEMVIEYCRANLTAYKVPTQVHFLEELPKSSVGKILRKELRSC</sequence>
<evidence type="ECO:0000256" key="2">
    <source>
        <dbReference type="ARBA" id="ARBA00005005"/>
    </source>
</evidence>
<dbReference type="Pfam" id="PF00501">
    <property type="entry name" value="AMP-binding"/>
    <property type="match status" value="1"/>
</dbReference>
<name>A0A2I7KBK9_9RHOB</name>
<dbReference type="PANTHER" id="PTHR43767:SF8">
    <property type="entry name" value="LONG-CHAIN-FATTY-ACID--COA LIGASE"/>
    <property type="match status" value="1"/>
</dbReference>
<dbReference type="RefSeq" id="WP_102883838.1">
    <property type="nucleotide sequence ID" value="NZ_CP010725.1"/>
</dbReference>
<dbReference type="AlphaFoldDB" id="A0A2I7KBK9"/>
<evidence type="ECO:0000256" key="3">
    <source>
        <dbReference type="ARBA" id="ARBA00022598"/>
    </source>
</evidence>
<reference evidence="10 11" key="1">
    <citation type="journal article" date="2017" name="Front. Microbiol.">
        <title>Phaeobacter piscinae sp. nov., a species of the Roseobacter group and potential aquaculture probiont.</title>
        <authorList>
            <person name="Sonnenschein E.C."/>
            <person name="Phippen C.B.W."/>
            <person name="Nielsen K.F."/>
            <person name="Mateiu R.V."/>
            <person name="Melchiorsen J."/>
            <person name="Gram L."/>
            <person name="Overmann J."/>
            <person name="Freese H.M."/>
        </authorList>
    </citation>
    <scope>NUCLEOTIDE SEQUENCE [LARGE SCALE GENOMIC DNA]</scope>
    <source>
        <strain evidence="10 11">P88</strain>
    </source>
</reference>
<evidence type="ECO:0000313" key="11">
    <source>
        <dbReference type="Proteomes" id="UP000236447"/>
    </source>
</evidence>
<evidence type="ECO:0000256" key="1">
    <source>
        <dbReference type="ARBA" id="ARBA00004170"/>
    </source>
</evidence>
<reference evidence="10 11" key="2">
    <citation type="journal article" date="2017" name="Genome Biol. Evol.">
        <title>Trajectories and Drivers of Genome Evolution in Surface-Associated Marine Phaeobacter.</title>
        <authorList>
            <person name="Freese H.M."/>
            <person name="Sikorski J."/>
            <person name="Bunk B."/>
            <person name="Scheuner C."/>
            <person name="Meier-Kolthoff J.P."/>
            <person name="Sproer C."/>
            <person name="Gram L."/>
            <person name="Overmann J."/>
        </authorList>
    </citation>
    <scope>NUCLEOTIDE SEQUENCE [LARGE SCALE GENOMIC DNA]</scope>
    <source>
        <strain evidence="10 11">P88</strain>
    </source>
</reference>
<dbReference type="GO" id="GO:0004467">
    <property type="term" value="F:long-chain fatty acid-CoA ligase activity"/>
    <property type="evidence" value="ECO:0007669"/>
    <property type="project" value="UniProtKB-EC"/>
</dbReference>
<evidence type="ECO:0000256" key="5">
    <source>
        <dbReference type="ARBA" id="ARBA00026121"/>
    </source>
</evidence>
<dbReference type="InterPro" id="IPR000873">
    <property type="entry name" value="AMP-dep_synth/lig_dom"/>
</dbReference>
<evidence type="ECO:0000313" key="10">
    <source>
        <dbReference type="EMBL" id="AUQ99900.1"/>
    </source>
</evidence>
<proteinExistence type="predicted"/>
<protein>
    <recommendedName>
        <fullName evidence="6">Long-chain-fatty-acid--CoA ligase</fullName>
        <ecNumber evidence="5">6.2.1.3</ecNumber>
    </recommendedName>
    <alternativeName>
        <fullName evidence="7">Long-chain acyl-CoA synthetase</fullName>
    </alternativeName>
</protein>
<dbReference type="PROSITE" id="PS00455">
    <property type="entry name" value="AMP_BINDING"/>
    <property type="match status" value="1"/>
</dbReference>
<dbReference type="PANTHER" id="PTHR43767">
    <property type="entry name" value="LONG-CHAIN-FATTY-ACID--COA LIGASE"/>
    <property type="match status" value="1"/>
</dbReference>
<comment type="subcellular location">
    <subcellularLocation>
        <location evidence="1">Membrane</location>
        <topology evidence="1">Peripheral membrane protein</topology>
    </subcellularLocation>
</comment>
<dbReference type="EC" id="6.2.1.3" evidence="5"/>
<dbReference type="SUPFAM" id="SSF56801">
    <property type="entry name" value="Acetyl-CoA synthetase-like"/>
    <property type="match status" value="1"/>
</dbReference>
<keyword evidence="4" id="KW-0472">Membrane</keyword>
<organism evidence="10 11">
    <name type="scientific">Phaeobacter inhibens</name>
    <dbReference type="NCBI Taxonomy" id="221822"/>
    <lineage>
        <taxon>Bacteria</taxon>
        <taxon>Pseudomonadati</taxon>
        <taxon>Pseudomonadota</taxon>
        <taxon>Alphaproteobacteria</taxon>
        <taxon>Rhodobacterales</taxon>
        <taxon>Roseobacteraceae</taxon>
        <taxon>Phaeobacter</taxon>
    </lineage>
</organism>
<dbReference type="InterPro" id="IPR020845">
    <property type="entry name" value="AMP-binding_CS"/>
</dbReference>
<evidence type="ECO:0000259" key="8">
    <source>
        <dbReference type="Pfam" id="PF00501"/>
    </source>
</evidence>
<dbReference type="Proteomes" id="UP000236447">
    <property type="component" value="Chromosome"/>
</dbReference>
<dbReference type="EMBL" id="CP010725">
    <property type="protein sequence ID" value="AUQ99900.1"/>
    <property type="molecule type" value="Genomic_DNA"/>
</dbReference>
<keyword evidence="3 10" id="KW-0436">Ligase</keyword>
<accession>A0A2I7KBK9</accession>
<evidence type="ECO:0000256" key="4">
    <source>
        <dbReference type="ARBA" id="ARBA00023136"/>
    </source>
</evidence>
<dbReference type="Gene3D" id="3.40.50.980">
    <property type="match status" value="2"/>
</dbReference>